<dbReference type="Gene3D" id="1.25.40.20">
    <property type="entry name" value="Ankyrin repeat-containing domain"/>
    <property type="match status" value="1"/>
</dbReference>
<evidence type="ECO:0000256" key="6">
    <source>
        <dbReference type="PROSITE-ProRule" id="PRU00023"/>
    </source>
</evidence>
<comment type="caution">
    <text evidence="8">The sequence shown here is derived from an EMBL/GenBank/DDBJ whole genome shotgun (WGS) entry which is preliminary data.</text>
</comment>
<keyword evidence="8" id="KW-0675">Receptor</keyword>
<dbReference type="PROSITE" id="PS50297">
    <property type="entry name" value="ANK_REP_REGION"/>
    <property type="match status" value="1"/>
</dbReference>
<reference evidence="8" key="1">
    <citation type="submission" date="2019-09" db="EMBL/GenBank/DDBJ databases">
        <title>Draft genome information of white flower Hibiscus syriacus.</title>
        <authorList>
            <person name="Kim Y.-M."/>
        </authorList>
    </citation>
    <scope>NUCLEOTIDE SEQUENCE [LARGE SCALE GENOMIC DNA]</scope>
    <source>
        <strain evidence="8">YM2019G1</strain>
    </source>
</reference>
<organism evidence="8 9">
    <name type="scientific">Hibiscus syriacus</name>
    <name type="common">Rose of Sharon</name>
    <dbReference type="NCBI Taxonomy" id="106335"/>
    <lineage>
        <taxon>Eukaryota</taxon>
        <taxon>Viridiplantae</taxon>
        <taxon>Streptophyta</taxon>
        <taxon>Embryophyta</taxon>
        <taxon>Tracheophyta</taxon>
        <taxon>Spermatophyta</taxon>
        <taxon>Magnoliopsida</taxon>
        <taxon>eudicotyledons</taxon>
        <taxon>Gunneridae</taxon>
        <taxon>Pentapetalae</taxon>
        <taxon>rosids</taxon>
        <taxon>malvids</taxon>
        <taxon>Malvales</taxon>
        <taxon>Malvaceae</taxon>
        <taxon>Malvoideae</taxon>
        <taxon>Hibiscus</taxon>
    </lineage>
</organism>
<dbReference type="InterPro" id="IPR036770">
    <property type="entry name" value="Ankyrin_rpt-contain_sf"/>
</dbReference>
<keyword evidence="3" id="KW-0813">Transport</keyword>
<keyword evidence="8" id="KW-0418">Kinase</keyword>
<evidence type="ECO:0000259" key="7">
    <source>
        <dbReference type="PROSITE" id="PS51490"/>
    </source>
</evidence>
<keyword evidence="3" id="KW-0851">Voltage-gated channel</keyword>
<dbReference type="PROSITE" id="PS50088">
    <property type="entry name" value="ANK_REPEAT"/>
    <property type="match status" value="1"/>
</dbReference>
<sequence length="402" mass="44569">MYQEAMVVGHDKLANLLKENGANINVGDVGKFSCTAAEQNNLNLFKEIICYGGDVTLPSSKGYTALHVAVCEGNIEIVKFLLEQGANIDKPDFQGWTPKDLVEQQGHEEIQNIFESTNKKKKTLPIKSILEKKETSFLGRFTSKPIISTVTTADGTDGSSRGRSHPRRTTSSFHNSLFRIISAKQNVEKDLVLSVHQPKGVKDGSAVNSARVVVSCPEKGETIGKLVLLPGNFEELLEIGAKKFGIFGGKVMNKGGREIDDMEMFTAREFCQILYHSFEKFASTAPNYKYNNSYKNQIHDKLGPFVLRNEMKATNGSSFEDIKLIFQHDKCEQDTNRPGIAKVSAVLRAFTKGSFQHFERLRTGLSGSTLAIEDIRNSSFGLLFMVGCQGTVEPGFEGCYYY</sequence>
<feature type="repeat" description="ANK" evidence="6">
    <location>
        <begin position="61"/>
        <end position="93"/>
    </location>
</feature>
<dbReference type="InterPro" id="IPR021789">
    <property type="entry name" value="KHA_dom"/>
</dbReference>
<dbReference type="GO" id="GO:0034702">
    <property type="term" value="C:monoatomic ion channel complex"/>
    <property type="evidence" value="ECO:0007669"/>
    <property type="project" value="UniProtKB-KW"/>
</dbReference>
<feature type="domain" description="KHA" evidence="7">
    <location>
        <begin position="211"/>
        <end position="291"/>
    </location>
</feature>
<dbReference type="SMART" id="SM00248">
    <property type="entry name" value="ANK"/>
    <property type="match status" value="1"/>
</dbReference>
<dbReference type="GO" id="GO:0005249">
    <property type="term" value="F:voltage-gated potassium channel activity"/>
    <property type="evidence" value="ECO:0007669"/>
    <property type="project" value="InterPro"/>
</dbReference>
<evidence type="ECO:0000256" key="4">
    <source>
        <dbReference type="ARBA" id="ARBA00022958"/>
    </source>
</evidence>
<accession>A0A6A2WF04</accession>
<dbReference type="Pfam" id="PF11834">
    <property type="entry name" value="KHA"/>
    <property type="match status" value="1"/>
</dbReference>
<proteinExistence type="predicted"/>
<keyword evidence="2" id="KW-0631">Potassium channel</keyword>
<keyword evidence="5" id="KW-0407">Ion channel</keyword>
<keyword evidence="9" id="KW-1185">Reference proteome</keyword>
<dbReference type="PANTHER" id="PTHR45743:SF2">
    <property type="entry name" value="POTASSIUM CHANNEL AKT1"/>
    <property type="match status" value="1"/>
</dbReference>
<dbReference type="Pfam" id="PF12796">
    <property type="entry name" value="Ank_2"/>
    <property type="match status" value="1"/>
</dbReference>
<evidence type="ECO:0000313" key="9">
    <source>
        <dbReference type="Proteomes" id="UP000436088"/>
    </source>
</evidence>
<evidence type="ECO:0000256" key="1">
    <source>
        <dbReference type="ARBA" id="ARBA00022538"/>
    </source>
</evidence>
<dbReference type="InterPro" id="IPR045319">
    <property type="entry name" value="KAT/AKT"/>
</dbReference>
<evidence type="ECO:0000256" key="2">
    <source>
        <dbReference type="ARBA" id="ARBA00022826"/>
    </source>
</evidence>
<keyword evidence="8" id="KW-0808">Transferase</keyword>
<protein>
    <submittedName>
        <fullName evidence="8">Nodulation receptor kinase</fullName>
    </submittedName>
</protein>
<keyword evidence="3" id="KW-0406">Ion transport</keyword>
<keyword evidence="4" id="KW-0630">Potassium</keyword>
<dbReference type="InterPro" id="IPR002110">
    <property type="entry name" value="Ankyrin_rpt"/>
</dbReference>
<dbReference type="GO" id="GO:0016301">
    <property type="term" value="F:kinase activity"/>
    <property type="evidence" value="ECO:0007669"/>
    <property type="project" value="UniProtKB-KW"/>
</dbReference>
<name>A0A6A2WF04_HIBSY</name>
<dbReference type="AlphaFoldDB" id="A0A6A2WF04"/>
<dbReference type="Proteomes" id="UP000436088">
    <property type="component" value="Unassembled WGS sequence"/>
</dbReference>
<dbReference type="PROSITE" id="PS51490">
    <property type="entry name" value="KHA"/>
    <property type="match status" value="1"/>
</dbReference>
<dbReference type="EMBL" id="VEPZ02001787">
    <property type="protein sequence ID" value="KAE8654655.1"/>
    <property type="molecule type" value="Genomic_DNA"/>
</dbReference>
<evidence type="ECO:0000256" key="5">
    <source>
        <dbReference type="ARBA" id="ARBA00023303"/>
    </source>
</evidence>
<dbReference type="SUPFAM" id="SSF48403">
    <property type="entry name" value="Ankyrin repeat"/>
    <property type="match status" value="1"/>
</dbReference>
<dbReference type="PANTHER" id="PTHR45743">
    <property type="entry name" value="POTASSIUM CHANNEL AKT1"/>
    <property type="match status" value="1"/>
</dbReference>
<keyword evidence="1" id="KW-0633">Potassium transport</keyword>
<evidence type="ECO:0000256" key="3">
    <source>
        <dbReference type="ARBA" id="ARBA00022882"/>
    </source>
</evidence>
<keyword evidence="6" id="KW-0040">ANK repeat</keyword>
<gene>
    <name evidence="8" type="ORF">F3Y22_tig00117048pilonHSYRG01392</name>
</gene>
<evidence type="ECO:0000313" key="8">
    <source>
        <dbReference type="EMBL" id="KAE8654655.1"/>
    </source>
</evidence>